<keyword evidence="2" id="KW-1185">Reference proteome</keyword>
<dbReference type="Proteomes" id="UP000694547">
    <property type="component" value="Chromosome 2"/>
</dbReference>
<reference evidence="1" key="2">
    <citation type="submission" date="2025-08" db="UniProtKB">
        <authorList>
            <consortium name="Ensembl"/>
        </authorList>
    </citation>
    <scope>IDENTIFICATION</scope>
</reference>
<proteinExistence type="predicted"/>
<dbReference type="AlphaFoldDB" id="A0A8C8UP23"/>
<dbReference type="Ensembl" id="ENSPEMT00000035792.1">
    <property type="protein sequence ID" value="ENSPEMP00000034725.1"/>
    <property type="gene ID" value="ENSPEMG00000025950.1"/>
</dbReference>
<evidence type="ECO:0000313" key="1">
    <source>
        <dbReference type="Ensembl" id="ENSPEMP00000034725.1"/>
    </source>
</evidence>
<evidence type="ECO:0000313" key="2">
    <source>
        <dbReference type="Proteomes" id="UP000694547"/>
    </source>
</evidence>
<name>A0A8C8UP23_PERMB</name>
<organism evidence="1 2">
    <name type="scientific">Peromyscus maniculatus bairdii</name>
    <name type="common">Prairie deer mouse</name>
    <dbReference type="NCBI Taxonomy" id="230844"/>
    <lineage>
        <taxon>Eukaryota</taxon>
        <taxon>Metazoa</taxon>
        <taxon>Chordata</taxon>
        <taxon>Craniata</taxon>
        <taxon>Vertebrata</taxon>
        <taxon>Euteleostomi</taxon>
        <taxon>Mammalia</taxon>
        <taxon>Eutheria</taxon>
        <taxon>Euarchontoglires</taxon>
        <taxon>Glires</taxon>
        <taxon>Rodentia</taxon>
        <taxon>Myomorpha</taxon>
        <taxon>Muroidea</taxon>
        <taxon>Cricetidae</taxon>
        <taxon>Neotominae</taxon>
        <taxon>Peromyscus</taxon>
    </lineage>
</organism>
<accession>A0A8C8UP23</accession>
<dbReference type="GeneTree" id="ENSGT00960000189576"/>
<reference evidence="1 2" key="1">
    <citation type="submission" date="2018-10" db="EMBL/GenBank/DDBJ databases">
        <title>Improved assembly of the deer mouse Peromyscus maniculatus genome.</title>
        <authorList>
            <person name="Lassance J.-M."/>
            <person name="Hoekstra H.E."/>
        </authorList>
    </citation>
    <scope>NUCLEOTIDE SEQUENCE [LARGE SCALE GENOMIC DNA]</scope>
</reference>
<sequence length="61" mass="7143">MMAEIQNRFRELSVYNQAEGFLSPAGRNNVCVKLLLFTFSDKLEAKFWLDVYGKVEKKRNV</sequence>
<protein>
    <submittedName>
        <fullName evidence="1">Uncharacterized protein</fullName>
    </submittedName>
</protein>
<reference evidence="1" key="3">
    <citation type="submission" date="2025-09" db="UniProtKB">
        <authorList>
            <consortium name="Ensembl"/>
        </authorList>
    </citation>
    <scope>IDENTIFICATION</scope>
</reference>